<name>A0A7G8BL97_9BACT</name>
<dbReference type="RefSeq" id="WP_186744654.1">
    <property type="nucleotide sequence ID" value="NZ_CP060394.1"/>
</dbReference>
<evidence type="ECO:0000313" key="3">
    <source>
        <dbReference type="EMBL" id="QNI33317.1"/>
    </source>
</evidence>
<gene>
    <name evidence="3" type="ORF">H7849_04980</name>
</gene>
<accession>A0A7G8BL97</accession>
<dbReference type="SUPFAM" id="SSF109854">
    <property type="entry name" value="DinB/YfiT-like putative metalloenzymes"/>
    <property type="match status" value="1"/>
</dbReference>
<protein>
    <submittedName>
        <fullName evidence="3">DinB family protein</fullName>
    </submittedName>
</protein>
<dbReference type="Pfam" id="PF12867">
    <property type="entry name" value="DinB_2"/>
    <property type="match status" value="1"/>
</dbReference>
<reference evidence="3 4" key="1">
    <citation type="submission" date="2020-08" db="EMBL/GenBank/DDBJ databases">
        <title>Edaphobacter telluris sp. nov. and Acidobacterium dinghuensis sp. nov., two acidobacteria isolated from forest soil.</title>
        <authorList>
            <person name="Fu J."/>
            <person name="Qiu L."/>
        </authorList>
    </citation>
    <scope>NUCLEOTIDE SEQUENCE [LARGE SCALE GENOMIC DNA]</scope>
    <source>
        <strain evidence="3">4Y35</strain>
    </source>
</reference>
<dbReference type="Gene3D" id="1.20.120.450">
    <property type="entry name" value="dinb family like domain"/>
    <property type="match status" value="1"/>
</dbReference>
<dbReference type="Proteomes" id="UP000515312">
    <property type="component" value="Chromosome"/>
</dbReference>
<dbReference type="EMBL" id="CP060394">
    <property type="protein sequence ID" value="QNI33317.1"/>
    <property type="molecule type" value="Genomic_DNA"/>
</dbReference>
<evidence type="ECO:0000259" key="2">
    <source>
        <dbReference type="Pfam" id="PF12867"/>
    </source>
</evidence>
<keyword evidence="4" id="KW-1185">Reference proteome</keyword>
<dbReference type="InterPro" id="IPR024775">
    <property type="entry name" value="DinB-like"/>
</dbReference>
<dbReference type="AlphaFoldDB" id="A0A7G8BL97"/>
<feature type="chain" id="PRO_5028826652" evidence="1">
    <location>
        <begin position="27"/>
        <end position="185"/>
    </location>
</feature>
<feature type="signal peptide" evidence="1">
    <location>
        <begin position="1"/>
        <end position="26"/>
    </location>
</feature>
<dbReference type="KEGG" id="adin:H7849_04980"/>
<keyword evidence="1" id="KW-0732">Signal</keyword>
<evidence type="ECO:0000313" key="4">
    <source>
        <dbReference type="Proteomes" id="UP000515312"/>
    </source>
</evidence>
<feature type="domain" description="DinB-like" evidence="2">
    <location>
        <begin position="43"/>
        <end position="166"/>
    </location>
</feature>
<dbReference type="InterPro" id="IPR034660">
    <property type="entry name" value="DinB/YfiT-like"/>
</dbReference>
<sequence>MKIVRMFCIALLCCLAVPAVFTYAQATQAVPGDTYNHLMTIVEKEIVSAADAMPADKYNFAPTQGEFKGVRTFAGQVKHLAEANYEFFDGWNAPGTPVKEADIEKLTSKDDIMKALKDSYAYAHGALGTITAANAFTIEGSGEHKWTRGGMAAFCIAHSEDHYGQMVVYLRMNGIVPPASRQGGM</sequence>
<proteinExistence type="predicted"/>
<organism evidence="3 4">
    <name type="scientific">Alloacidobacterium dinghuense</name>
    <dbReference type="NCBI Taxonomy" id="2763107"/>
    <lineage>
        <taxon>Bacteria</taxon>
        <taxon>Pseudomonadati</taxon>
        <taxon>Acidobacteriota</taxon>
        <taxon>Terriglobia</taxon>
        <taxon>Terriglobales</taxon>
        <taxon>Acidobacteriaceae</taxon>
        <taxon>Alloacidobacterium</taxon>
    </lineage>
</organism>
<evidence type="ECO:0000256" key="1">
    <source>
        <dbReference type="SAM" id="SignalP"/>
    </source>
</evidence>